<dbReference type="Pfam" id="PF13306">
    <property type="entry name" value="LRR_5"/>
    <property type="match status" value="1"/>
</dbReference>
<accession>A0A8S5Q859</accession>
<name>A0A8S5Q859_9CAUD</name>
<dbReference type="InterPro" id="IPR026906">
    <property type="entry name" value="LRR_5"/>
</dbReference>
<sequence length="294" mass="31392">MAQSSSKQRAEAEVLDLKGKLRQLNKAVASKGATIAENAPLVATIKAVEGLKAGSEEGVLTVPSSSYFTGWRSNNLPTLKLGDNIGESLDRFLAGNDLLSTLPEIKGLENVADMDSFCAYCSSLYSANLPALPKLNNFGSGFKDCSSLQSVVIGETPHLRYAGNLFSGCSALDTVTLDFSGGELSDLGEIFSGCGNLRTVAGTIDLTSIDYTQNRPFEGCHALEEVRIKGLNADLSLQDSEKLSVESVKYLVENLQQATGKSITLHQAWQTAHPNEAVEYSQKAAAKGFTLNFI</sequence>
<dbReference type="InterPro" id="IPR032675">
    <property type="entry name" value="LRR_dom_sf"/>
</dbReference>
<evidence type="ECO:0000313" key="1">
    <source>
        <dbReference type="EMBL" id="DAE15574.1"/>
    </source>
</evidence>
<organism evidence="1">
    <name type="scientific">Siphoviridae sp. ctoic9</name>
    <dbReference type="NCBI Taxonomy" id="2825671"/>
    <lineage>
        <taxon>Viruses</taxon>
        <taxon>Duplodnaviria</taxon>
        <taxon>Heunggongvirae</taxon>
        <taxon>Uroviricota</taxon>
        <taxon>Caudoviricetes</taxon>
    </lineage>
</organism>
<dbReference type="EMBL" id="BK015608">
    <property type="protein sequence ID" value="DAE15574.1"/>
    <property type="molecule type" value="Genomic_DNA"/>
</dbReference>
<proteinExistence type="predicted"/>
<protein>
    <submittedName>
        <fullName evidence="1">Leucine-rich repeat protein</fullName>
    </submittedName>
</protein>
<dbReference type="SUPFAM" id="SSF52058">
    <property type="entry name" value="L domain-like"/>
    <property type="match status" value="1"/>
</dbReference>
<dbReference type="Gene3D" id="3.80.10.10">
    <property type="entry name" value="Ribonuclease Inhibitor"/>
    <property type="match status" value="1"/>
</dbReference>
<reference evidence="1" key="1">
    <citation type="journal article" date="2021" name="Proc. Natl. Acad. Sci. U.S.A.">
        <title>A Catalog of Tens of Thousands of Viruses from Human Metagenomes Reveals Hidden Associations with Chronic Diseases.</title>
        <authorList>
            <person name="Tisza M.J."/>
            <person name="Buck C.B."/>
        </authorList>
    </citation>
    <scope>NUCLEOTIDE SEQUENCE</scope>
    <source>
        <strain evidence="1">Ctoic9</strain>
    </source>
</reference>